<dbReference type="GO" id="GO:0003677">
    <property type="term" value="F:DNA binding"/>
    <property type="evidence" value="ECO:0007669"/>
    <property type="project" value="InterPro"/>
</dbReference>
<dbReference type="InterPro" id="IPR029060">
    <property type="entry name" value="PIN-like_dom_sf"/>
</dbReference>
<keyword evidence="1" id="KW-0677">Repeat</keyword>
<feature type="domain" description="HTH cro/C1-type" evidence="4">
    <location>
        <begin position="22"/>
        <end position="76"/>
    </location>
</feature>
<dbReference type="PROSITE" id="PS50943">
    <property type="entry name" value="HTH_CROC1"/>
    <property type="match status" value="1"/>
</dbReference>
<dbReference type="GO" id="GO:0005737">
    <property type="term" value="C:cytoplasm"/>
    <property type="evidence" value="ECO:0007669"/>
    <property type="project" value="TreeGrafter"/>
</dbReference>
<feature type="repeat" description="ANK" evidence="3">
    <location>
        <begin position="370"/>
        <end position="403"/>
    </location>
</feature>
<dbReference type="SMART" id="SM00248">
    <property type="entry name" value="ANK"/>
    <property type="match status" value="6"/>
</dbReference>
<accession>A0A317G6L1</accession>
<dbReference type="Gene3D" id="1.10.260.40">
    <property type="entry name" value="lambda repressor-like DNA-binding domains"/>
    <property type="match status" value="1"/>
</dbReference>
<organism evidence="5 6">
    <name type="scientific">Butyrivibrio fibrisolvens</name>
    <dbReference type="NCBI Taxonomy" id="831"/>
    <lineage>
        <taxon>Bacteria</taxon>
        <taxon>Bacillati</taxon>
        <taxon>Bacillota</taxon>
        <taxon>Clostridia</taxon>
        <taxon>Lachnospirales</taxon>
        <taxon>Lachnospiraceae</taxon>
        <taxon>Butyrivibrio</taxon>
    </lineage>
</organism>
<comment type="caution">
    <text evidence="5">The sequence shown here is derived from an EMBL/GenBank/DDBJ whole genome shotgun (WGS) entry which is preliminary data.</text>
</comment>
<dbReference type="InterPro" id="IPR001387">
    <property type="entry name" value="Cro/C1-type_HTH"/>
</dbReference>
<dbReference type="SMART" id="SM00530">
    <property type="entry name" value="HTH_XRE"/>
    <property type="match status" value="1"/>
</dbReference>
<dbReference type="AlphaFoldDB" id="A0A317G6L1"/>
<dbReference type="PROSITE" id="PS50088">
    <property type="entry name" value="ANK_REPEAT"/>
    <property type="match status" value="2"/>
</dbReference>
<dbReference type="Pfam" id="PF12796">
    <property type="entry name" value="Ank_2"/>
    <property type="match status" value="1"/>
</dbReference>
<dbReference type="SUPFAM" id="SSF48403">
    <property type="entry name" value="Ankyrin repeat"/>
    <property type="match status" value="1"/>
</dbReference>
<dbReference type="InterPro" id="IPR051631">
    <property type="entry name" value="Ankyrin-KH/SAM_domain"/>
</dbReference>
<dbReference type="InterPro" id="IPR010982">
    <property type="entry name" value="Lambda_DNA-bd_dom_sf"/>
</dbReference>
<keyword evidence="2 3" id="KW-0040">ANK repeat</keyword>
<evidence type="ECO:0000313" key="6">
    <source>
        <dbReference type="Proteomes" id="UP000245488"/>
    </source>
</evidence>
<dbReference type="InterPro" id="IPR002716">
    <property type="entry name" value="PIN_dom"/>
</dbReference>
<sequence length="432" mass="48623">MQIGGKGMNTPDQRLIALGQKIINYRDDAGIKQDAFAKELGISRTTLSFIENGSQAPSFDVLVKLAQITNININELIDVKNKNIVVVDTNILLNRPEMLGVLLKDCDLVYIPIPVIEELNYQKDHGREKERRNASLCEDIISKKKSDKLDIHTNSDFDGSNDDKILDIAIKLAEQESANTVYLLTNDKDFSLKNTKGLVNLKIIGSNQYSKIFAEKDGFNEALSQRFFVAVLKRDLESAKELIKKKGKSINVNAIDSRSGYTPLIQALINKDEAMVNYLLSLDRIDVNAVDHKKHYLPPISHTMQMQNERDAEKFANILIQNGANVNEPSQSETNLFNMPLMIAAWHGHLNLVKLLVENGAYVNQQDKKNGFTALMKAIFNKEDVSIVEYLLQHGADKNILSFLDRKTALDYAYDKGNRKLIDLLKESDGND</sequence>
<evidence type="ECO:0000256" key="2">
    <source>
        <dbReference type="ARBA" id="ARBA00023043"/>
    </source>
</evidence>
<gene>
    <name evidence="5" type="ORF">CPT75_12930</name>
</gene>
<dbReference type="Gene3D" id="3.40.50.1010">
    <property type="entry name" value="5'-nuclease"/>
    <property type="match status" value="1"/>
</dbReference>
<dbReference type="Pfam" id="PF01381">
    <property type="entry name" value="HTH_3"/>
    <property type="match status" value="1"/>
</dbReference>
<protein>
    <recommendedName>
        <fullName evidence="4">HTH cro/C1-type domain-containing protein</fullName>
    </recommendedName>
</protein>
<dbReference type="CDD" id="cd00093">
    <property type="entry name" value="HTH_XRE"/>
    <property type="match status" value="1"/>
</dbReference>
<dbReference type="SMART" id="SM00670">
    <property type="entry name" value="PINc"/>
    <property type="match status" value="1"/>
</dbReference>
<dbReference type="SUPFAM" id="SSF88723">
    <property type="entry name" value="PIN domain-like"/>
    <property type="match status" value="1"/>
</dbReference>
<evidence type="ECO:0000256" key="1">
    <source>
        <dbReference type="ARBA" id="ARBA00022737"/>
    </source>
</evidence>
<dbReference type="EMBL" id="NXNG01000001">
    <property type="protein sequence ID" value="PWT27942.1"/>
    <property type="molecule type" value="Genomic_DNA"/>
</dbReference>
<evidence type="ECO:0000259" key="4">
    <source>
        <dbReference type="PROSITE" id="PS50943"/>
    </source>
</evidence>
<dbReference type="Pfam" id="PF13638">
    <property type="entry name" value="PIN_4"/>
    <property type="match status" value="1"/>
</dbReference>
<dbReference type="Gene3D" id="1.25.40.20">
    <property type="entry name" value="Ankyrin repeat-containing domain"/>
    <property type="match status" value="2"/>
</dbReference>
<feature type="repeat" description="ANK" evidence="3">
    <location>
        <begin position="340"/>
        <end position="368"/>
    </location>
</feature>
<evidence type="ECO:0000256" key="3">
    <source>
        <dbReference type="PROSITE-ProRule" id="PRU00023"/>
    </source>
</evidence>
<evidence type="ECO:0000313" key="5">
    <source>
        <dbReference type="EMBL" id="PWT27942.1"/>
    </source>
</evidence>
<name>A0A317G6L1_BUTFI</name>
<keyword evidence="6" id="KW-1185">Reference proteome</keyword>
<dbReference type="PANTHER" id="PTHR23206">
    <property type="entry name" value="MASK PROTEIN"/>
    <property type="match status" value="1"/>
</dbReference>
<dbReference type="InterPro" id="IPR002110">
    <property type="entry name" value="Ankyrin_rpt"/>
</dbReference>
<reference evidence="5 6" key="1">
    <citation type="submission" date="2017-09" db="EMBL/GenBank/DDBJ databases">
        <title>High-quality draft genome sequence of Butyrivibrio fibrisolvens INBov1, isolated from cow rumen.</title>
        <authorList>
            <person name="Rodriguez Hernaez J."/>
            <person name="Rivarola M."/>
            <person name="Paniego N."/>
            <person name="Cravero S."/>
            <person name="Ceron Cucchi M."/>
            <person name="Martinez M.C."/>
        </authorList>
    </citation>
    <scope>NUCLEOTIDE SEQUENCE [LARGE SCALE GENOMIC DNA]</scope>
    <source>
        <strain evidence="5 6">INBov1</strain>
    </source>
</reference>
<dbReference type="InterPro" id="IPR036770">
    <property type="entry name" value="Ankyrin_rpt-contain_sf"/>
</dbReference>
<dbReference type="Pfam" id="PF13637">
    <property type="entry name" value="Ank_4"/>
    <property type="match status" value="1"/>
</dbReference>
<dbReference type="PANTHER" id="PTHR23206:SF7">
    <property type="entry name" value="PROTEIN KINASE DOMAIN-CONTAINING PROTEIN"/>
    <property type="match status" value="1"/>
</dbReference>
<dbReference type="Proteomes" id="UP000245488">
    <property type="component" value="Chromosome"/>
</dbReference>
<dbReference type="SUPFAM" id="SSF47413">
    <property type="entry name" value="lambda repressor-like DNA-binding domains"/>
    <property type="match status" value="1"/>
</dbReference>
<proteinExistence type="predicted"/>
<dbReference type="PROSITE" id="PS50297">
    <property type="entry name" value="ANK_REP_REGION"/>
    <property type="match status" value="2"/>
</dbReference>